<organism evidence="1 2">
    <name type="scientific">Actinomadura litoris</name>
    <dbReference type="NCBI Taxonomy" id="2678616"/>
    <lineage>
        <taxon>Bacteria</taxon>
        <taxon>Bacillati</taxon>
        <taxon>Actinomycetota</taxon>
        <taxon>Actinomycetes</taxon>
        <taxon>Streptosporangiales</taxon>
        <taxon>Thermomonosporaceae</taxon>
        <taxon>Actinomadura</taxon>
    </lineage>
</organism>
<dbReference type="RefSeq" id="WP_156218895.1">
    <property type="nucleotide sequence ID" value="NZ_WOFH01000009.1"/>
</dbReference>
<dbReference type="Proteomes" id="UP000432015">
    <property type="component" value="Unassembled WGS sequence"/>
</dbReference>
<evidence type="ECO:0000313" key="1">
    <source>
        <dbReference type="EMBL" id="MUN39718.1"/>
    </source>
</evidence>
<reference evidence="1 2" key="1">
    <citation type="submission" date="2019-11" db="EMBL/GenBank/DDBJ databases">
        <authorList>
            <person name="Cao P."/>
        </authorList>
    </citation>
    <scope>NUCLEOTIDE SEQUENCE [LARGE SCALE GENOMIC DNA]</scope>
    <source>
        <strain evidence="1 2">NEAU-AAG5</strain>
    </source>
</reference>
<protein>
    <submittedName>
        <fullName evidence="1">Uncharacterized protein</fullName>
    </submittedName>
</protein>
<evidence type="ECO:0000313" key="2">
    <source>
        <dbReference type="Proteomes" id="UP000432015"/>
    </source>
</evidence>
<proteinExistence type="predicted"/>
<keyword evidence="2" id="KW-1185">Reference proteome</keyword>
<comment type="caution">
    <text evidence="1">The sequence shown here is derived from an EMBL/GenBank/DDBJ whole genome shotgun (WGS) entry which is preliminary data.</text>
</comment>
<dbReference type="EMBL" id="WOFH01000009">
    <property type="protein sequence ID" value="MUN39718.1"/>
    <property type="molecule type" value="Genomic_DNA"/>
</dbReference>
<gene>
    <name evidence="1" type="ORF">GNZ18_24430</name>
</gene>
<sequence>MRLRDLRIEQRVQEEQGRDVFELLDDESQAPAHMAATTKGGVSGPYPWRRPV</sequence>
<name>A0A7K1L5N4_9ACTN</name>
<dbReference type="AlphaFoldDB" id="A0A7K1L5N4"/>
<accession>A0A7K1L5N4</accession>